<reference evidence="1" key="1">
    <citation type="journal article" date="2023" name="G3 (Bethesda)">
        <title>A reference genome for the long-term kleptoplast-retaining sea slug Elysia crispata morphotype clarki.</title>
        <authorList>
            <person name="Eastman K.E."/>
            <person name="Pendleton A.L."/>
            <person name="Shaikh M.A."/>
            <person name="Suttiyut T."/>
            <person name="Ogas R."/>
            <person name="Tomko P."/>
            <person name="Gavelis G."/>
            <person name="Widhalm J.R."/>
            <person name="Wisecaver J.H."/>
        </authorList>
    </citation>
    <scope>NUCLEOTIDE SEQUENCE</scope>
    <source>
        <strain evidence="1">ECLA1</strain>
    </source>
</reference>
<sequence>MRLVHYRKEETGVFPLDLSEPGWSFLERGRNSLSTVEKLIPRTAAIDRTSGVMLEELVVEEQEEQWSRSHSPICCTCSNGRDLFARDLARPEISLGHSPDEGATFNLADVERCNKSRAEVKTINIEFGRREYNYRHVGLSSCISLAIAMKYRLETLLASQIPTIPHSSHL</sequence>
<dbReference type="EMBL" id="JAWDGP010002624">
    <property type="protein sequence ID" value="KAK3781389.1"/>
    <property type="molecule type" value="Genomic_DNA"/>
</dbReference>
<evidence type="ECO:0000313" key="1">
    <source>
        <dbReference type="EMBL" id="KAK3781389.1"/>
    </source>
</evidence>
<keyword evidence="2" id="KW-1185">Reference proteome</keyword>
<gene>
    <name evidence="1" type="ORF">RRG08_019015</name>
</gene>
<evidence type="ECO:0000313" key="2">
    <source>
        <dbReference type="Proteomes" id="UP001283361"/>
    </source>
</evidence>
<protein>
    <submittedName>
        <fullName evidence="1">Uncharacterized protein</fullName>
    </submittedName>
</protein>
<dbReference type="AlphaFoldDB" id="A0AAE1A4X1"/>
<dbReference type="Proteomes" id="UP001283361">
    <property type="component" value="Unassembled WGS sequence"/>
</dbReference>
<accession>A0AAE1A4X1</accession>
<name>A0AAE1A4X1_9GAST</name>
<comment type="caution">
    <text evidence="1">The sequence shown here is derived from an EMBL/GenBank/DDBJ whole genome shotgun (WGS) entry which is preliminary data.</text>
</comment>
<organism evidence="1 2">
    <name type="scientific">Elysia crispata</name>
    <name type="common">lettuce slug</name>
    <dbReference type="NCBI Taxonomy" id="231223"/>
    <lineage>
        <taxon>Eukaryota</taxon>
        <taxon>Metazoa</taxon>
        <taxon>Spiralia</taxon>
        <taxon>Lophotrochozoa</taxon>
        <taxon>Mollusca</taxon>
        <taxon>Gastropoda</taxon>
        <taxon>Heterobranchia</taxon>
        <taxon>Euthyneura</taxon>
        <taxon>Panpulmonata</taxon>
        <taxon>Sacoglossa</taxon>
        <taxon>Placobranchoidea</taxon>
        <taxon>Plakobranchidae</taxon>
        <taxon>Elysia</taxon>
    </lineage>
</organism>
<proteinExistence type="predicted"/>